<evidence type="ECO:0000313" key="4">
    <source>
        <dbReference type="Proteomes" id="UP001242288"/>
    </source>
</evidence>
<reference evidence="2" key="1">
    <citation type="submission" date="2022-06" db="EMBL/GenBank/DDBJ databases">
        <title>PHB producers.</title>
        <authorList>
            <person name="Besaury L."/>
        </authorList>
    </citation>
    <scope>NUCLEOTIDE SEQUENCE</scope>
    <source>
        <strain evidence="2 3">SEWS6</strain>
    </source>
</reference>
<evidence type="ECO:0000313" key="3">
    <source>
        <dbReference type="Proteomes" id="UP001209412"/>
    </source>
</evidence>
<proteinExistence type="predicted"/>
<dbReference type="EMBL" id="JAMXWF010000035">
    <property type="protein sequence ID" value="MDQ6411757.1"/>
    <property type="molecule type" value="Genomic_DNA"/>
</dbReference>
<gene>
    <name evidence="2" type="ORF">NIE36_31870</name>
    <name evidence="1" type="ORF">OSB80_31935</name>
</gene>
<name>A0AAP5EZU6_9BURK</name>
<dbReference type="RefSeq" id="WP_266260734.1">
    <property type="nucleotide sequence ID" value="NZ_JAMXWF010000035.1"/>
</dbReference>
<keyword evidence="3" id="KW-1185">Reference proteome</keyword>
<sequence length="197" mass="22758">MSKAPIPEPTNRGDSDVEPFETYFERWPNEYSHVPSSVVETWVYRHWRDFQCWLPLRPLDWAYELKQMSSSEILTIGHVGTWPETLKYWGDDLFEGSSRRATWLGRTMLEMGTTPAPIIVARDAGHCSHPREANAPFQEPYQLIEGHMRLAYLQSMIRHEHPQLRPYHEVFVATLTADIVLADSLQADRSSCSIAVD</sequence>
<dbReference type="Proteomes" id="UP001242288">
    <property type="component" value="Unassembled WGS sequence"/>
</dbReference>
<evidence type="ECO:0000313" key="2">
    <source>
        <dbReference type="EMBL" id="MDQ6411757.1"/>
    </source>
</evidence>
<dbReference type="Proteomes" id="UP001209412">
    <property type="component" value="Unassembled WGS sequence"/>
</dbReference>
<protein>
    <submittedName>
        <fullName evidence="2">Uncharacterized protein</fullName>
    </submittedName>
</protein>
<evidence type="ECO:0000313" key="1">
    <source>
        <dbReference type="EMBL" id="MCX4149939.1"/>
    </source>
</evidence>
<organism evidence="2 4">
    <name type="scientific">Paraburkholderia madseniana</name>
    <dbReference type="NCBI Taxonomy" id="2599607"/>
    <lineage>
        <taxon>Bacteria</taxon>
        <taxon>Pseudomonadati</taxon>
        <taxon>Pseudomonadota</taxon>
        <taxon>Betaproteobacteria</taxon>
        <taxon>Burkholderiales</taxon>
        <taxon>Burkholderiaceae</taxon>
        <taxon>Paraburkholderia</taxon>
    </lineage>
</organism>
<accession>A0AAP5EZU6</accession>
<dbReference type="AlphaFoldDB" id="A0AAP5EZU6"/>
<comment type="caution">
    <text evidence="2">The sequence shown here is derived from an EMBL/GenBank/DDBJ whole genome shotgun (WGS) entry which is preliminary data.</text>
</comment>
<dbReference type="EMBL" id="JAPKHW010000035">
    <property type="protein sequence ID" value="MCX4149939.1"/>
    <property type="molecule type" value="Genomic_DNA"/>
</dbReference>